<dbReference type="InterPro" id="IPR012373">
    <property type="entry name" value="Ferrdict_sens_TM"/>
</dbReference>
<keyword evidence="4" id="KW-1185">Reference proteome</keyword>
<reference evidence="4" key="1">
    <citation type="submission" date="2023-07" db="EMBL/GenBank/DDBJ databases">
        <title>Functional and genomic diversity of the sorghum phyllosphere microbiome.</title>
        <authorList>
            <person name="Shade A."/>
        </authorList>
    </citation>
    <scope>NUCLEOTIDE SEQUENCE [LARGE SCALE GENOMIC DNA]</scope>
    <source>
        <strain evidence="4">SORGH_AS_0422</strain>
    </source>
</reference>
<dbReference type="PIRSF" id="PIRSF018266">
    <property type="entry name" value="FecR"/>
    <property type="match status" value="1"/>
</dbReference>
<dbReference type="PANTHER" id="PTHR30273:SF2">
    <property type="entry name" value="PROTEIN FECR"/>
    <property type="match status" value="1"/>
</dbReference>
<name>A0ABU3GY46_9SPHI</name>
<evidence type="ECO:0000259" key="2">
    <source>
        <dbReference type="Pfam" id="PF04773"/>
    </source>
</evidence>
<dbReference type="EMBL" id="JAVLVU010000001">
    <property type="protein sequence ID" value="MDT3403595.1"/>
    <property type="molecule type" value="Genomic_DNA"/>
</dbReference>
<comment type="caution">
    <text evidence="3">The sequence shown here is derived from an EMBL/GenBank/DDBJ whole genome shotgun (WGS) entry which is preliminary data.</text>
</comment>
<dbReference type="Pfam" id="PF04773">
    <property type="entry name" value="FecR"/>
    <property type="match status" value="1"/>
</dbReference>
<dbReference type="Proteomes" id="UP001258315">
    <property type="component" value="Unassembled WGS sequence"/>
</dbReference>
<dbReference type="InterPro" id="IPR006860">
    <property type="entry name" value="FecR"/>
</dbReference>
<sequence>MAKFDSYQFEDFLNDDSFITWLKYGTDVNGYWQEWLNAQPLNLNVYNEARAYLLTVLSTDVIIDDPQHQQQVWDRVEKGIIGHERKRATIKQLRIWSSAAAATICVFLGGLWYYNSKVEITTGYGEHRNVTLPDNSLVKLNANSKVSYYRAWHWHKLREVWLQGEALFDVKHLNKQPGDVKPNEQFVTHAGDVNVQVLGTLFNVKSRRNNVVVALIKGKIKVSGTQPGSHSYIMNSGQAIDYQKNDVNLRLVNSLNNKPLAWTEHKMMASGMSVGAIIENFEDTYGNRIVVDSPALLNKQIDGTISVRTRESTLYMLANLLNATVQERDGVYYLKSK</sequence>
<keyword evidence="1" id="KW-0472">Membrane</keyword>
<accession>A0ABU3GY46</accession>
<dbReference type="PANTHER" id="PTHR30273">
    <property type="entry name" value="PERIPLASMIC SIGNAL SENSOR AND SIGMA FACTOR ACTIVATOR FECR-RELATED"/>
    <property type="match status" value="1"/>
</dbReference>
<organism evidence="3 4">
    <name type="scientific">Mucilaginibacter terrae</name>
    <dbReference type="NCBI Taxonomy" id="1955052"/>
    <lineage>
        <taxon>Bacteria</taxon>
        <taxon>Pseudomonadati</taxon>
        <taxon>Bacteroidota</taxon>
        <taxon>Sphingobacteriia</taxon>
        <taxon>Sphingobacteriales</taxon>
        <taxon>Sphingobacteriaceae</taxon>
        <taxon>Mucilaginibacter</taxon>
    </lineage>
</organism>
<evidence type="ECO:0000256" key="1">
    <source>
        <dbReference type="SAM" id="Phobius"/>
    </source>
</evidence>
<keyword evidence="1" id="KW-1133">Transmembrane helix</keyword>
<dbReference type="Gene3D" id="2.60.120.1440">
    <property type="match status" value="1"/>
</dbReference>
<dbReference type="RefSeq" id="WP_311950709.1">
    <property type="nucleotide sequence ID" value="NZ_JAVLVU010000001.1"/>
</dbReference>
<evidence type="ECO:0000313" key="4">
    <source>
        <dbReference type="Proteomes" id="UP001258315"/>
    </source>
</evidence>
<feature type="transmembrane region" description="Helical" evidence="1">
    <location>
        <begin position="95"/>
        <end position="114"/>
    </location>
</feature>
<proteinExistence type="predicted"/>
<gene>
    <name evidence="3" type="ORF">QE417_002667</name>
</gene>
<evidence type="ECO:0000313" key="3">
    <source>
        <dbReference type="EMBL" id="MDT3403595.1"/>
    </source>
</evidence>
<protein>
    <submittedName>
        <fullName evidence="3">Transmembrane sensor</fullName>
    </submittedName>
</protein>
<feature type="domain" description="FecR protein" evidence="2">
    <location>
        <begin position="119"/>
        <end position="221"/>
    </location>
</feature>
<keyword evidence="1 3" id="KW-0812">Transmembrane</keyword>